<accession>A0A7U8GSY8</accession>
<dbReference type="RefSeq" id="WP_007022819.1">
    <property type="nucleotide sequence ID" value="NZ_CH724127.1"/>
</dbReference>
<proteinExistence type="predicted"/>
<sequence>MLRLLIVLWTLSGQLYAASDIRGSADSNLLERFPRSFIVQYEEIKDHDYRLVLGGLEKINGVLAPEKQQLINGDLTRITYRIPDNHTPDEAFESFTRQLQALSAERLFHCVGRECGSSNQWANNILKYSRLYGVDKTQQFSASKLRNTYISLYSVRRGNKRVYLRLDLLESALMDLSEALISGVQTELLEQEAELSQISDFLKENVSKRIWIISHDNQEGGRQEQLDRSIEAAEAFRKRLIASGVSEERVLIHSLGGFSAAGNESISGISVVTEDM</sequence>
<dbReference type="InterPro" id="IPR032608">
    <property type="entry name" value="DUF4892"/>
</dbReference>
<dbReference type="SUPFAM" id="SSF103088">
    <property type="entry name" value="OmpA-like"/>
    <property type="match status" value="1"/>
</dbReference>
<evidence type="ECO:0000313" key="4">
    <source>
        <dbReference type="Proteomes" id="UP000002171"/>
    </source>
</evidence>
<reference evidence="3 4" key="1">
    <citation type="submission" date="2006-02" db="EMBL/GenBank/DDBJ databases">
        <authorList>
            <person name="Pinhassi J."/>
            <person name="Pedros-Alio C."/>
            <person name="Ferriera S."/>
            <person name="Johnson J."/>
            <person name="Kravitz S."/>
            <person name="Halpern A."/>
            <person name="Remington K."/>
            <person name="Beeson K."/>
            <person name="Tran B."/>
            <person name="Rogers Y.-H."/>
            <person name="Friedman R."/>
            <person name="Venter J.C."/>
        </authorList>
    </citation>
    <scope>NUCLEOTIDE SEQUENCE [LARGE SCALE GENOMIC DNA]</scope>
    <source>
        <strain evidence="3 4">MED92</strain>
    </source>
</reference>
<dbReference type="AlphaFoldDB" id="A0A7U8GSY8"/>
<keyword evidence="4" id="KW-1185">Reference proteome</keyword>
<protein>
    <recommendedName>
        <fullName evidence="2">OmpA-like domain-containing protein</fullName>
    </recommendedName>
</protein>
<evidence type="ECO:0000313" key="3">
    <source>
        <dbReference type="EMBL" id="EAR61732.1"/>
    </source>
</evidence>
<feature type="domain" description="OmpA-like" evidence="2">
    <location>
        <begin position="190"/>
        <end position="256"/>
    </location>
</feature>
<dbReference type="EMBL" id="AAOW01000006">
    <property type="protein sequence ID" value="EAR61732.1"/>
    <property type="molecule type" value="Genomic_DNA"/>
</dbReference>
<dbReference type="Proteomes" id="UP000002171">
    <property type="component" value="Unassembled WGS sequence"/>
</dbReference>
<name>A0A7U8GSY8_NEPCE</name>
<feature type="chain" id="PRO_5030790699" description="OmpA-like domain-containing protein" evidence="1">
    <location>
        <begin position="18"/>
        <end position="276"/>
    </location>
</feature>
<evidence type="ECO:0000256" key="1">
    <source>
        <dbReference type="SAM" id="SignalP"/>
    </source>
</evidence>
<keyword evidence="1" id="KW-0732">Signal</keyword>
<feature type="signal peptide" evidence="1">
    <location>
        <begin position="1"/>
        <end position="17"/>
    </location>
</feature>
<dbReference type="Gene3D" id="3.30.1330.60">
    <property type="entry name" value="OmpA-like domain"/>
    <property type="match status" value="1"/>
</dbReference>
<evidence type="ECO:0000259" key="2">
    <source>
        <dbReference type="Pfam" id="PF00691"/>
    </source>
</evidence>
<organism evidence="3 4">
    <name type="scientific">Neptuniibacter caesariensis</name>
    <dbReference type="NCBI Taxonomy" id="207954"/>
    <lineage>
        <taxon>Bacteria</taxon>
        <taxon>Pseudomonadati</taxon>
        <taxon>Pseudomonadota</taxon>
        <taxon>Gammaproteobacteria</taxon>
        <taxon>Oceanospirillales</taxon>
        <taxon>Oceanospirillaceae</taxon>
        <taxon>Neptuniibacter</taxon>
    </lineage>
</organism>
<dbReference type="OrthoDB" id="5741786at2"/>
<dbReference type="Pfam" id="PF16234">
    <property type="entry name" value="DUF4892"/>
    <property type="match status" value="1"/>
</dbReference>
<comment type="caution">
    <text evidence="3">The sequence shown here is derived from an EMBL/GenBank/DDBJ whole genome shotgun (WGS) entry which is preliminary data.</text>
</comment>
<gene>
    <name evidence="3" type="ORF">MED92_04017</name>
</gene>
<dbReference type="InterPro" id="IPR036737">
    <property type="entry name" value="OmpA-like_sf"/>
</dbReference>
<dbReference type="InterPro" id="IPR006665">
    <property type="entry name" value="OmpA-like"/>
</dbReference>
<dbReference type="Pfam" id="PF00691">
    <property type="entry name" value="OmpA"/>
    <property type="match status" value="1"/>
</dbReference>